<dbReference type="STRING" id="182217.HCW_06760"/>
<keyword evidence="1" id="KW-0472">Membrane</keyword>
<feature type="transmembrane region" description="Helical" evidence="1">
    <location>
        <begin position="153"/>
        <end position="170"/>
    </location>
</feature>
<dbReference type="EMBL" id="CP003479">
    <property type="protein sequence ID" value="AFI04610.1"/>
    <property type="molecule type" value="Genomic_DNA"/>
</dbReference>
<dbReference type="AlphaFoldDB" id="I0ENU1"/>
<proteinExistence type="predicted"/>
<name>I0ENU1_HELC0</name>
<evidence type="ECO:0008006" key="4">
    <source>
        <dbReference type="Google" id="ProtNLM"/>
    </source>
</evidence>
<protein>
    <recommendedName>
        <fullName evidence="4">Integral membrane protein</fullName>
    </recommendedName>
</protein>
<sequence>MRLFHIYATTFFFPLVLLFALSGFLMLFGVRQNTNASIQEWIVEKSIAKSERLEFLLNFLKENHLTLPKKIEPREYRGMLIIGTPLHEVSLENKDSKITIKTIKRGFIGALVMLHKAKVGIIFKVLLGIFCVFLLLFYLSAFLMIATKNAKKMLLSVFLGSVIMALALFFSL</sequence>
<accession>I0ENU1</accession>
<feature type="transmembrane region" description="Helical" evidence="1">
    <location>
        <begin position="121"/>
        <end position="147"/>
    </location>
</feature>
<evidence type="ECO:0000313" key="2">
    <source>
        <dbReference type="EMBL" id="AFI04610.1"/>
    </source>
</evidence>
<gene>
    <name evidence="2" type="ordered locus">HCW_06760</name>
</gene>
<evidence type="ECO:0000256" key="1">
    <source>
        <dbReference type="SAM" id="Phobius"/>
    </source>
</evidence>
<keyword evidence="1" id="KW-0812">Transmembrane</keyword>
<keyword evidence="1" id="KW-1133">Transmembrane helix</keyword>
<reference evidence="3" key="1">
    <citation type="submission" date="2012-04" db="EMBL/GenBank/DDBJ databases">
        <title>Complete genome sequence of Helicobacter cetorum strain MIT 00-7128.</title>
        <authorList>
            <person name="Kersulyte D."/>
            <person name="Berg D.E."/>
        </authorList>
    </citation>
    <scope>NUCLEOTIDE SEQUENCE [LARGE SCALE GENOMIC DNA]</scope>
    <source>
        <strain evidence="3">MIT 00-7128</strain>
    </source>
</reference>
<feature type="transmembrane region" description="Helical" evidence="1">
    <location>
        <begin position="6"/>
        <end position="30"/>
    </location>
</feature>
<dbReference type="PATRIC" id="fig|182217.3.peg.1429"/>
<dbReference type="KEGG" id="hce:HCW_06760"/>
<dbReference type="HOGENOM" id="CLU_122739_0_0_7"/>
<evidence type="ECO:0000313" key="3">
    <source>
        <dbReference type="Proteomes" id="UP000005010"/>
    </source>
</evidence>
<organism evidence="2 3">
    <name type="scientific">Helicobacter cetorum (strain ATCC BAA-429 / MIT 00-7128)</name>
    <dbReference type="NCBI Taxonomy" id="182217"/>
    <lineage>
        <taxon>Bacteria</taxon>
        <taxon>Pseudomonadati</taxon>
        <taxon>Campylobacterota</taxon>
        <taxon>Epsilonproteobacteria</taxon>
        <taxon>Campylobacterales</taxon>
        <taxon>Helicobacteraceae</taxon>
        <taxon>Helicobacter</taxon>
    </lineage>
</organism>
<keyword evidence="3" id="KW-1185">Reference proteome</keyword>
<dbReference type="RefSeq" id="WP_014661478.1">
    <property type="nucleotide sequence ID" value="NC_017737.1"/>
</dbReference>
<dbReference type="Proteomes" id="UP000005010">
    <property type="component" value="Chromosome"/>
</dbReference>
<dbReference type="eggNOG" id="COG3295">
    <property type="taxonomic scope" value="Bacteria"/>
</dbReference>